<evidence type="ECO:0000313" key="11">
    <source>
        <dbReference type="EMBL" id="AEM69033.1"/>
    </source>
</evidence>
<accession>A0A7U3ZT37</accession>
<dbReference type="InterPro" id="IPR059000">
    <property type="entry name" value="ATPase_P-type_domA"/>
</dbReference>
<feature type="transmembrane region" description="Helical" evidence="8">
    <location>
        <begin position="778"/>
        <end position="798"/>
    </location>
</feature>
<dbReference type="Gene3D" id="1.20.1110.10">
    <property type="entry name" value="Calcium-transporting ATPase, transmembrane domain"/>
    <property type="match status" value="1"/>
</dbReference>
<dbReference type="PROSITE" id="PS00154">
    <property type="entry name" value="ATPASE_E1_E2"/>
    <property type="match status" value="1"/>
</dbReference>
<dbReference type="InterPro" id="IPR006068">
    <property type="entry name" value="ATPase_P-typ_cation-transptr_C"/>
</dbReference>
<dbReference type="SUPFAM" id="SSF81653">
    <property type="entry name" value="Calcium ATPase, transduction domain A"/>
    <property type="match status" value="1"/>
</dbReference>
<dbReference type="InterPro" id="IPR023214">
    <property type="entry name" value="HAD_sf"/>
</dbReference>
<evidence type="ECO:0000256" key="2">
    <source>
        <dbReference type="ARBA" id="ARBA00022692"/>
    </source>
</evidence>
<dbReference type="InterPro" id="IPR018303">
    <property type="entry name" value="ATPase_P-typ_P_site"/>
</dbReference>
<keyword evidence="7 8" id="KW-0472">Membrane</keyword>
<evidence type="ECO:0000256" key="6">
    <source>
        <dbReference type="ARBA" id="ARBA00022989"/>
    </source>
</evidence>
<feature type="transmembrane region" description="Helical" evidence="8">
    <location>
        <begin position="301"/>
        <end position="325"/>
    </location>
</feature>
<dbReference type="InterPro" id="IPR023299">
    <property type="entry name" value="ATPase_P-typ_cyto_dom_N"/>
</dbReference>
<dbReference type="GO" id="GO:0016887">
    <property type="term" value="F:ATP hydrolysis activity"/>
    <property type="evidence" value="ECO:0007669"/>
    <property type="project" value="InterPro"/>
</dbReference>
<dbReference type="PRINTS" id="PR00119">
    <property type="entry name" value="CATATPASE"/>
</dbReference>
<sequence>MFKKKTKQEQLKYSHQDYVFKVSKTNVNKLEKLLGSNIGLDDQQRELNTLKFKNNYIVTKKFEVIKKLLEALFEPFNILLWIIGILELIIYLVVDNNIITLISAIMIIFMIFLASTVDFIQEYKAYQTNIKLNKMIENHFFVLNNQITDFSNLTFEKIKSNLIELEQSKLTIGDVILLNKGDIVPSDCRIIWNDNLYVDQSTLTGENQAIRKDINNKNKTLITLENILFKETTVLSGTCLAVVINVGENNYANSLLKIADDESLTDYEKSMRRITKILVVFILTLVPIITIISLFKNGFLTWSSAIIFGLSIAVSLTPEALPAIISSNLKLASKKLSKQKVVVKKLSVIQNMGLVNVFATDKTGTLTLENIKLTDYKNINNNSSDKLKKYLFYNAYYQKNLFNSIDKAILNSILDVDLSKISLIDEQQFSHETRINSVLINDSKQTIQITKGSAEEVLEIISFVYKDNKVIKLTKKLKSEILDQVNYWTKKGYRVILIASKITDTIQNSNLVYQGLAVFEEILKPDVDKTIQTFKKYGIEIKVLTGDSKNTTKHITDKIKINSSKLISGQQLEKLNSLELDELVQSVNIFYKLSPFQKAQIIQSLKKENVVAYLADGVNDAVALKKADVGISVNNATPLAKASADVILLEKDLDVLENAFIKGRQTFANAIKYIKITVASNFGIMLTLLIAAMWLNFEAMSPVQLLIQNLIFDFANLIFVFDNVDEISIQKPKKWNFKTIIPFGLFNGLVQTIISLINFFVLYFAFDLKGQNPDVINQFQTAYFIEAVLTHIVIILVFRTEQIAFIKSMPSKQMIFGMLFFATLPFIIVFANIYSSNLFNFELINNGLNCWLLILLGLEIFAWVLAEIFKKVYKVIFKSWL</sequence>
<feature type="transmembrane region" description="Helical" evidence="8">
    <location>
        <begin position="71"/>
        <end position="92"/>
    </location>
</feature>
<evidence type="ECO:0000259" key="10">
    <source>
        <dbReference type="Pfam" id="PF00689"/>
    </source>
</evidence>
<feature type="transmembrane region" description="Helical" evidence="8">
    <location>
        <begin position="819"/>
        <end position="839"/>
    </location>
</feature>
<reference evidence="11 12" key="1">
    <citation type="journal article" date="2011" name="J. Bacteriol.">
        <title>Genome Sequence of Mycoplasma putrefaciens Type Strain KS1.</title>
        <authorList>
            <person name="Calcutt M.J."/>
            <person name="Foecking M.F."/>
        </authorList>
    </citation>
    <scope>NUCLEOTIDE SEQUENCE [LARGE SCALE GENOMIC DNA]</scope>
    <source>
        <strain evidence="12">ATCC 15718 / NCTC 10155 / C30 KS-1 / KS-1</strain>
    </source>
</reference>
<dbReference type="EMBL" id="CP003021">
    <property type="protein sequence ID" value="AEM69033.1"/>
    <property type="molecule type" value="Genomic_DNA"/>
</dbReference>
<feature type="transmembrane region" description="Helical" evidence="8">
    <location>
        <begin position="851"/>
        <end position="869"/>
    </location>
</feature>
<evidence type="ECO:0000313" key="12">
    <source>
        <dbReference type="Proteomes" id="UP000008907"/>
    </source>
</evidence>
<protein>
    <submittedName>
        <fullName evidence="11">Magnesium-translocating P-type ATPase</fullName>
        <ecNumber evidence="11">3.6.3.-</ecNumber>
    </submittedName>
</protein>
<evidence type="ECO:0000256" key="4">
    <source>
        <dbReference type="ARBA" id="ARBA00022840"/>
    </source>
</evidence>
<keyword evidence="5" id="KW-1278">Translocase</keyword>
<dbReference type="InterPro" id="IPR023298">
    <property type="entry name" value="ATPase_P-typ_TM_dom_sf"/>
</dbReference>
<dbReference type="InterPro" id="IPR001757">
    <property type="entry name" value="P_typ_ATPase"/>
</dbReference>
<evidence type="ECO:0000256" key="8">
    <source>
        <dbReference type="SAM" id="Phobius"/>
    </source>
</evidence>
<name>A0A7U3ZT37_MYCPK</name>
<feature type="transmembrane region" description="Helical" evidence="8">
    <location>
        <begin position="673"/>
        <end position="694"/>
    </location>
</feature>
<keyword evidence="6 8" id="KW-1133">Transmembrane helix</keyword>
<feature type="transmembrane region" description="Helical" evidence="8">
    <location>
        <begin position="706"/>
        <end position="724"/>
    </location>
</feature>
<dbReference type="SFLD" id="SFLDG00002">
    <property type="entry name" value="C1.7:_P-type_atpase_like"/>
    <property type="match status" value="1"/>
</dbReference>
<dbReference type="RefSeq" id="WP_014035388.1">
    <property type="nucleotide sequence ID" value="NC_015946.1"/>
</dbReference>
<gene>
    <name evidence="11" type="ordered locus">MPUT_0698</name>
</gene>
<feature type="domain" description="P-type ATPase A" evidence="9">
    <location>
        <begin position="162"/>
        <end position="256"/>
    </location>
</feature>
<comment type="subcellular location">
    <subcellularLocation>
        <location evidence="1">Membrane</location>
        <topology evidence="1">Multi-pass membrane protein</topology>
    </subcellularLocation>
</comment>
<dbReference type="Gene3D" id="2.70.150.10">
    <property type="entry name" value="Calcium-transporting ATPase, cytoplasmic transduction domain A"/>
    <property type="match status" value="1"/>
</dbReference>
<evidence type="ECO:0000256" key="5">
    <source>
        <dbReference type="ARBA" id="ARBA00022967"/>
    </source>
</evidence>
<dbReference type="SFLD" id="SFLDS00003">
    <property type="entry name" value="Haloacid_Dehalogenase"/>
    <property type="match status" value="1"/>
</dbReference>
<dbReference type="NCBIfam" id="TIGR01494">
    <property type="entry name" value="ATPase_P-type"/>
    <property type="match status" value="2"/>
</dbReference>
<dbReference type="GO" id="GO:0016020">
    <property type="term" value="C:membrane"/>
    <property type="evidence" value="ECO:0007669"/>
    <property type="project" value="UniProtKB-SubCell"/>
</dbReference>
<keyword evidence="3" id="KW-0547">Nucleotide-binding</keyword>
<dbReference type="SFLD" id="SFLDF00027">
    <property type="entry name" value="p-type_atpase"/>
    <property type="match status" value="1"/>
</dbReference>
<dbReference type="InterPro" id="IPR044492">
    <property type="entry name" value="P_typ_ATPase_HD_dom"/>
</dbReference>
<dbReference type="GO" id="GO:0005524">
    <property type="term" value="F:ATP binding"/>
    <property type="evidence" value="ECO:0007669"/>
    <property type="project" value="UniProtKB-KW"/>
</dbReference>
<proteinExistence type="predicted"/>
<dbReference type="Pfam" id="PF00689">
    <property type="entry name" value="Cation_ATPase_C"/>
    <property type="match status" value="1"/>
</dbReference>
<dbReference type="PANTHER" id="PTHR42861">
    <property type="entry name" value="CALCIUM-TRANSPORTING ATPASE"/>
    <property type="match status" value="1"/>
</dbReference>
<dbReference type="Pfam" id="PF00122">
    <property type="entry name" value="E1-E2_ATPase"/>
    <property type="match status" value="1"/>
</dbReference>
<evidence type="ECO:0000256" key="3">
    <source>
        <dbReference type="ARBA" id="ARBA00022741"/>
    </source>
</evidence>
<dbReference type="SUPFAM" id="SSF56784">
    <property type="entry name" value="HAD-like"/>
    <property type="match status" value="1"/>
</dbReference>
<evidence type="ECO:0000256" key="7">
    <source>
        <dbReference type="ARBA" id="ARBA00023136"/>
    </source>
</evidence>
<dbReference type="Pfam" id="PF00702">
    <property type="entry name" value="Hydrolase"/>
    <property type="match status" value="1"/>
</dbReference>
<dbReference type="KEGG" id="mpf:MPUT_0698"/>
<evidence type="ECO:0000259" key="9">
    <source>
        <dbReference type="Pfam" id="PF00122"/>
    </source>
</evidence>
<dbReference type="Gene3D" id="3.40.1110.10">
    <property type="entry name" value="Calcium-transporting ATPase, cytoplasmic domain N"/>
    <property type="match status" value="1"/>
</dbReference>
<feature type="domain" description="Cation-transporting P-type ATPase C-terminal" evidence="10">
    <location>
        <begin position="698"/>
        <end position="871"/>
    </location>
</feature>
<dbReference type="Pfam" id="PF13246">
    <property type="entry name" value="Cation_ATPase"/>
    <property type="match status" value="1"/>
</dbReference>
<dbReference type="AlphaFoldDB" id="A0A7U3ZT37"/>
<keyword evidence="4" id="KW-0067">ATP-binding</keyword>
<feature type="transmembrane region" description="Helical" evidence="8">
    <location>
        <begin position="277"/>
        <end position="295"/>
    </location>
</feature>
<dbReference type="EC" id="3.6.3.-" evidence="11"/>
<dbReference type="SUPFAM" id="SSF81665">
    <property type="entry name" value="Calcium ATPase, transmembrane domain M"/>
    <property type="match status" value="1"/>
</dbReference>
<evidence type="ECO:0000256" key="1">
    <source>
        <dbReference type="ARBA" id="ARBA00004141"/>
    </source>
</evidence>
<dbReference type="Gene3D" id="3.40.50.1000">
    <property type="entry name" value="HAD superfamily/HAD-like"/>
    <property type="match status" value="1"/>
</dbReference>
<dbReference type="InterPro" id="IPR008250">
    <property type="entry name" value="ATPase_P-typ_transduc_dom_A_sf"/>
</dbReference>
<keyword evidence="11" id="KW-0378">Hydrolase</keyword>
<keyword evidence="2 8" id="KW-0812">Transmembrane</keyword>
<dbReference type="Proteomes" id="UP000008907">
    <property type="component" value="Chromosome"/>
</dbReference>
<feature type="transmembrane region" description="Helical" evidence="8">
    <location>
        <begin position="745"/>
        <end position="766"/>
    </location>
</feature>
<feature type="transmembrane region" description="Helical" evidence="8">
    <location>
        <begin position="98"/>
        <end position="120"/>
    </location>
</feature>
<dbReference type="PRINTS" id="PR00120">
    <property type="entry name" value="HATPASE"/>
</dbReference>
<organism evidence="11 12">
    <name type="scientific">Mycoplasma putrefaciens (strain ATCC 15718 / NCTC 10155 / C30 KS-1 / KS-1)</name>
    <dbReference type="NCBI Taxonomy" id="743965"/>
    <lineage>
        <taxon>Bacteria</taxon>
        <taxon>Bacillati</taxon>
        <taxon>Mycoplasmatota</taxon>
        <taxon>Mollicutes</taxon>
        <taxon>Mycoplasmataceae</taxon>
        <taxon>Mycoplasma</taxon>
    </lineage>
</organism>
<dbReference type="InterPro" id="IPR036412">
    <property type="entry name" value="HAD-like_sf"/>
</dbReference>